<keyword evidence="2" id="KW-1185">Reference proteome</keyword>
<dbReference type="Gene3D" id="3.40.50.300">
    <property type="entry name" value="P-loop containing nucleotide triphosphate hydrolases"/>
    <property type="match status" value="1"/>
</dbReference>
<dbReference type="InterPro" id="IPR027417">
    <property type="entry name" value="P-loop_NTPase"/>
</dbReference>
<protein>
    <recommendedName>
        <fullName evidence="3">ParA family protein</fullName>
    </recommendedName>
</protein>
<name>A0ABP7J9F6_9ACTN</name>
<gene>
    <name evidence="1" type="ORF">GCM10022403_083400</name>
</gene>
<evidence type="ECO:0000313" key="1">
    <source>
        <dbReference type="EMBL" id="GAA3838225.1"/>
    </source>
</evidence>
<comment type="caution">
    <text evidence="1">The sequence shown here is derived from an EMBL/GenBank/DDBJ whole genome shotgun (WGS) entry which is preliminary data.</text>
</comment>
<evidence type="ECO:0000313" key="2">
    <source>
        <dbReference type="Proteomes" id="UP001501009"/>
    </source>
</evidence>
<evidence type="ECO:0008006" key="3">
    <source>
        <dbReference type="Google" id="ProtNLM"/>
    </source>
</evidence>
<dbReference type="EMBL" id="BAABDE010000034">
    <property type="protein sequence ID" value="GAA3838225.1"/>
    <property type="molecule type" value="Genomic_DNA"/>
</dbReference>
<dbReference type="SUPFAM" id="SSF52540">
    <property type="entry name" value="P-loop containing nucleoside triphosphate hydrolases"/>
    <property type="match status" value="1"/>
</dbReference>
<dbReference type="RefSeq" id="WP_275777313.1">
    <property type="nucleotide sequence ID" value="NZ_BAABDE010000034.1"/>
</dbReference>
<proteinExistence type="predicted"/>
<organism evidence="1 2">
    <name type="scientific">Streptomyces coacervatus</name>
    <dbReference type="NCBI Taxonomy" id="647381"/>
    <lineage>
        <taxon>Bacteria</taxon>
        <taxon>Bacillati</taxon>
        <taxon>Actinomycetota</taxon>
        <taxon>Actinomycetes</taxon>
        <taxon>Kitasatosporales</taxon>
        <taxon>Streptomycetaceae</taxon>
        <taxon>Streptomyces</taxon>
    </lineage>
</organism>
<accession>A0ABP7J9F6</accession>
<sequence>MTLIAIGSLKGSPGATTLALGLASRWPTGYRPVVVECDPAGGDLVARFRLALEPGLVSLAAAARRTESSDLLWQHTQQLPGELRVVAGPPGADQAHAALTQLMGASVEQSALGRAAAPAGAVIVADCGRIDPHSPVLPLVRGADDLLLLMRARDDALAHAASKVDVLSQWSRRPSFVLVGDGYRSQEVSRELGFDVLAHLPEDPRGAAVLRGVGRRRSALVRSELGKALAVLAVRLVDKAAAEPRSEAAASEAGVA</sequence>
<dbReference type="Proteomes" id="UP001501009">
    <property type="component" value="Unassembled WGS sequence"/>
</dbReference>
<reference evidence="2" key="1">
    <citation type="journal article" date="2019" name="Int. J. Syst. Evol. Microbiol.">
        <title>The Global Catalogue of Microorganisms (GCM) 10K type strain sequencing project: providing services to taxonomists for standard genome sequencing and annotation.</title>
        <authorList>
            <consortium name="The Broad Institute Genomics Platform"/>
            <consortium name="The Broad Institute Genome Sequencing Center for Infectious Disease"/>
            <person name="Wu L."/>
            <person name="Ma J."/>
        </authorList>
    </citation>
    <scope>NUCLEOTIDE SEQUENCE [LARGE SCALE GENOMIC DNA]</scope>
    <source>
        <strain evidence="2">JCM 17138</strain>
    </source>
</reference>